<protein>
    <submittedName>
        <fullName evidence="3">Phosphatase PAP2 family protein</fullName>
    </submittedName>
</protein>
<feature type="transmembrane region" description="Helical" evidence="1">
    <location>
        <begin position="156"/>
        <end position="177"/>
    </location>
</feature>
<evidence type="ECO:0000259" key="2">
    <source>
        <dbReference type="SMART" id="SM00014"/>
    </source>
</evidence>
<sequence length="308" mass="31883">MKSRRIGLTATWLVLLTAVQLLALAALWRFSVRTEAGQWLDTVALTSNYIGSNHIGGLVATVLNAMSVASLVVATAVIGFIALIRRRIALAILATLLIAGANISVQALKYLINRPDLGIDPERAAAGNSLPSGHTAVAASVAVALILVLPRTARVWGAFVGAVYTALAGVATLSAGWHRPSDAIASLLIVGAWASLVGIGLLQTDRLDTESRSADAHRVATGLLLLAAAVSLAIAWYAADWTLALRPTPPKQISDHRLLVAYGGSALGITGTTCLIVGLVLATVHRVVPRLAPVAGPAPVRPARTPTA</sequence>
<keyword evidence="1" id="KW-1133">Transmembrane helix</keyword>
<feature type="domain" description="Phosphatidic acid phosphatase type 2/haloperoxidase" evidence="2">
    <location>
        <begin position="91"/>
        <end position="198"/>
    </location>
</feature>
<gene>
    <name evidence="3" type="ORF">ACFFHU_12535</name>
</gene>
<keyword evidence="1" id="KW-0812">Transmembrane</keyword>
<dbReference type="InterPro" id="IPR036938">
    <property type="entry name" value="PAP2/HPO_sf"/>
</dbReference>
<name>A0ABV6NW06_9ACTN</name>
<dbReference type="SMART" id="SM00014">
    <property type="entry name" value="acidPPc"/>
    <property type="match status" value="1"/>
</dbReference>
<keyword evidence="1" id="KW-0472">Membrane</keyword>
<evidence type="ECO:0000256" key="1">
    <source>
        <dbReference type="SAM" id="Phobius"/>
    </source>
</evidence>
<feature type="transmembrane region" description="Helical" evidence="1">
    <location>
        <begin position="222"/>
        <end position="239"/>
    </location>
</feature>
<feature type="transmembrane region" description="Helical" evidence="1">
    <location>
        <begin position="132"/>
        <end position="149"/>
    </location>
</feature>
<dbReference type="SUPFAM" id="SSF48317">
    <property type="entry name" value="Acid phosphatase/Vanadium-dependent haloperoxidase"/>
    <property type="match status" value="1"/>
</dbReference>
<evidence type="ECO:0000313" key="4">
    <source>
        <dbReference type="Proteomes" id="UP001589894"/>
    </source>
</evidence>
<feature type="transmembrane region" description="Helical" evidence="1">
    <location>
        <begin position="55"/>
        <end position="83"/>
    </location>
</feature>
<dbReference type="RefSeq" id="WP_377338371.1">
    <property type="nucleotide sequence ID" value="NZ_JBHLUE010000009.1"/>
</dbReference>
<dbReference type="Pfam" id="PF01569">
    <property type="entry name" value="PAP2"/>
    <property type="match status" value="1"/>
</dbReference>
<dbReference type="InterPro" id="IPR000326">
    <property type="entry name" value="PAP2/HPO"/>
</dbReference>
<comment type="caution">
    <text evidence="3">The sequence shown here is derived from an EMBL/GenBank/DDBJ whole genome shotgun (WGS) entry which is preliminary data.</text>
</comment>
<dbReference type="Gene3D" id="1.20.144.10">
    <property type="entry name" value="Phosphatidic acid phosphatase type 2/haloperoxidase"/>
    <property type="match status" value="1"/>
</dbReference>
<reference evidence="3 4" key="1">
    <citation type="submission" date="2024-09" db="EMBL/GenBank/DDBJ databases">
        <authorList>
            <person name="Sun Q."/>
            <person name="Mori K."/>
        </authorList>
    </citation>
    <scope>NUCLEOTIDE SEQUENCE [LARGE SCALE GENOMIC DNA]</scope>
    <source>
        <strain evidence="3 4">TBRC 2205</strain>
    </source>
</reference>
<organism evidence="3 4">
    <name type="scientific">Plantactinospora siamensis</name>
    <dbReference type="NCBI Taxonomy" id="555372"/>
    <lineage>
        <taxon>Bacteria</taxon>
        <taxon>Bacillati</taxon>
        <taxon>Actinomycetota</taxon>
        <taxon>Actinomycetes</taxon>
        <taxon>Micromonosporales</taxon>
        <taxon>Micromonosporaceae</taxon>
        <taxon>Plantactinospora</taxon>
    </lineage>
</organism>
<dbReference type="Proteomes" id="UP001589894">
    <property type="component" value="Unassembled WGS sequence"/>
</dbReference>
<feature type="transmembrane region" description="Helical" evidence="1">
    <location>
        <begin position="183"/>
        <end position="202"/>
    </location>
</feature>
<accession>A0ABV6NW06</accession>
<feature type="transmembrane region" description="Helical" evidence="1">
    <location>
        <begin position="259"/>
        <end position="282"/>
    </location>
</feature>
<proteinExistence type="predicted"/>
<evidence type="ECO:0000313" key="3">
    <source>
        <dbReference type="EMBL" id="MFC0564956.1"/>
    </source>
</evidence>
<dbReference type="EMBL" id="JBHLUE010000009">
    <property type="protein sequence ID" value="MFC0564956.1"/>
    <property type="molecule type" value="Genomic_DNA"/>
</dbReference>
<keyword evidence="4" id="KW-1185">Reference proteome</keyword>
<feature type="transmembrane region" description="Helical" evidence="1">
    <location>
        <begin position="90"/>
        <end position="112"/>
    </location>
</feature>